<dbReference type="InterPro" id="IPR003974">
    <property type="entry name" value="K_chnl_volt-dep_Kv3"/>
</dbReference>
<keyword evidence="5" id="KW-0631">Potassium channel</keyword>
<gene>
    <name evidence="13" type="ORF">MAR_019925</name>
</gene>
<keyword evidence="8" id="KW-0406">Ion transport</keyword>
<keyword evidence="6" id="KW-0630">Potassium</keyword>
<proteinExistence type="predicted"/>
<dbReference type="Gene3D" id="3.30.710.10">
    <property type="entry name" value="Potassium Channel Kv1.1, Chain A"/>
    <property type="match status" value="1"/>
</dbReference>
<dbReference type="SUPFAM" id="SSF54695">
    <property type="entry name" value="POZ domain"/>
    <property type="match status" value="1"/>
</dbReference>
<evidence type="ECO:0000259" key="12">
    <source>
        <dbReference type="SMART" id="SM00225"/>
    </source>
</evidence>
<keyword evidence="14" id="KW-1185">Reference proteome</keyword>
<evidence type="ECO:0000256" key="8">
    <source>
        <dbReference type="ARBA" id="ARBA00023065"/>
    </source>
</evidence>
<dbReference type="InterPro" id="IPR011333">
    <property type="entry name" value="SKP1/BTB/POZ_sf"/>
</dbReference>
<evidence type="ECO:0000256" key="9">
    <source>
        <dbReference type="ARBA" id="ARBA00023136"/>
    </source>
</evidence>
<keyword evidence="4 11" id="KW-0812">Transmembrane</keyword>
<keyword evidence="7 11" id="KW-1133">Transmembrane helix</keyword>
<organism evidence="13 14">
    <name type="scientific">Mya arenaria</name>
    <name type="common">Soft-shell clam</name>
    <dbReference type="NCBI Taxonomy" id="6604"/>
    <lineage>
        <taxon>Eukaryota</taxon>
        <taxon>Metazoa</taxon>
        <taxon>Spiralia</taxon>
        <taxon>Lophotrochozoa</taxon>
        <taxon>Mollusca</taxon>
        <taxon>Bivalvia</taxon>
        <taxon>Autobranchia</taxon>
        <taxon>Heteroconchia</taxon>
        <taxon>Euheterodonta</taxon>
        <taxon>Imparidentia</taxon>
        <taxon>Neoheterodontei</taxon>
        <taxon>Myida</taxon>
        <taxon>Myoidea</taxon>
        <taxon>Myidae</taxon>
        <taxon>Mya</taxon>
    </lineage>
</organism>
<feature type="transmembrane region" description="Helical" evidence="11">
    <location>
        <begin position="336"/>
        <end position="360"/>
    </location>
</feature>
<dbReference type="SMART" id="SM00225">
    <property type="entry name" value="BTB"/>
    <property type="match status" value="1"/>
</dbReference>
<keyword evidence="9 11" id="KW-0472">Membrane</keyword>
<dbReference type="Pfam" id="PF00520">
    <property type="entry name" value="Ion_trans"/>
    <property type="match status" value="1"/>
</dbReference>
<evidence type="ECO:0000256" key="6">
    <source>
        <dbReference type="ARBA" id="ARBA00022958"/>
    </source>
</evidence>
<evidence type="ECO:0000256" key="7">
    <source>
        <dbReference type="ARBA" id="ARBA00022989"/>
    </source>
</evidence>
<protein>
    <submittedName>
        <fullName evidence="13">KCNAL-like protein</fullName>
    </submittedName>
</protein>
<feature type="non-terminal residue" evidence="13">
    <location>
        <position position="1"/>
    </location>
</feature>
<dbReference type="PRINTS" id="PR01498">
    <property type="entry name" value="SHAWCHANNEL"/>
</dbReference>
<dbReference type="InterPro" id="IPR003131">
    <property type="entry name" value="T1-type_BTB"/>
</dbReference>
<dbReference type="Gene3D" id="1.10.287.70">
    <property type="match status" value="1"/>
</dbReference>
<dbReference type="Pfam" id="PF02214">
    <property type="entry name" value="BTB_2"/>
    <property type="match status" value="1"/>
</dbReference>
<dbReference type="PANTHER" id="PTHR11537">
    <property type="entry name" value="VOLTAGE-GATED POTASSIUM CHANNEL"/>
    <property type="match status" value="1"/>
</dbReference>
<comment type="subcellular location">
    <subcellularLocation>
        <location evidence="1">Membrane</location>
        <topology evidence="1">Multi-pass membrane protein</topology>
    </subcellularLocation>
</comment>
<evidence type="ECO:0000313" key="13">
    <source>
        <dbReference type="EMBL" id="WAR04556.1"/>
    </source>
</evidence>
<evidence type="ECO:0000256" key="10">
    <source>
        <dbReference type="ARBA" id="ARBA00023303"/>
    </source>
</evidence>
<keyword evidence="2" id="KW-0813">Transport</keyword>
<evidence type="ECO:0000313" key="14">
    <source>
        <dbReference type="Proteomes" id="UP001164746"/>
    </source>
</evidence>
<feature type="transmembrane region" description="Helical" evidence="11">
    <location>
        <begin position="177"/>
        <end position="197"/>
    </location>
</feature>
<name>A0ABY7EBM6_MYAAR</name>
<evidence type="ECO:0000256" key="4">
    <source>
        <dbReference type="ARBA" id="ARBA00022692"/>
    </source>
</evidence>
<evidence type="ECO:0000256" key="5">
    <source>
        <dbReference type="ARBA" id="ARBA00022826"/>
    </source>
</evidence>
<feature type="transmembrane region" description="Helical" evidence="11">
    <location>
        <begin position="280"/>
        <end position="301"/>
    </location>
</feature>
<dbReference type="InterPro" id="IPR028325">
    <property type="entry name" value="VG_K_chnl"/>
</dbReference>
<sequence length="379" mass="43104">MSNNKNRKGNSEIIILDIGGTIFKTQRSVLQRIPCSVLANVTKSEDMEINEDNGDRDDNNKHFYFDLDATSFNHILNAYRDGEIHIAKDICPVKFQKELNFWKIPISMLAPCCWKYFYESADDVESTNIILNKPRPGNTSTNAIEDCGVSQQPTNIPRGNSIWRFLDDPASSAAAKVYCFVYSFIVVISSILLFIVWEPWARVDSYLYEPLVNVSYFKLSDADINQFKTDVITSNKAVLLYLTDPNPWIFGAEVFCLILRKIFRRFDILLIALLKSCNEFLLLLVLFLVSISVYGTMIYFVEIKNNTFENVGLAMWWSLITMTTVGYGDFFPTTTLGYIVGAVCAINGIIVIALPVAAIASNFSKFFSRFEDSERHKKD</sequence>
<dbReference type="SUPFAM" id="SSF81324">
    <property type="entry name" value="Voltage-gated potassium channels"/>
    <property type="match status" value="1"/>
</dbReference>
<feature type="domain" description="BTB" evidence="12">
    <location>
        <begin position="12"/>
        <end position="119"/>
    </location>
</feature>
<dbReference type="PRINTS" id="PR00169">
    <property type="entry name" value="KCHANNEL"/>
</dbReference>
<evidence type="ECO:0000256" key="2">
    <source>
        <dbReference type="ARBA" id="ARBA00022448"/>
    </source>
</evidence>
<reference evidence="13" key="1">
    <citation type="submission" date="2022-11" db="EMBL/GenBank/DDBJ databases">
        <title>Centuries of genome instability and evolution in soft-shell clam transmissible cancer (bioRxiv).</title>
        <authorList>
            <person name="Hart S.F.M."/>
            <person name="Yonemitsu M.A."/>
            <person name="Giersch R.M."/>
            <person name="Beal B.F."/>
            <person name="Arriagada G."/>
            <person name="Davis B.W."/>
            <person name="Ostrander E.A."/>
            <person name="Goff S.P."/>
            <person name="Metzger M.J."/>
        </authorList>
    </citation>
    <scope>NUCLEOTIDE SEQUENCE</scope>
    <source>
        <strain evidence="13">MELC-2E11</strain>
        <tissue evidence="13">Siphon/mantle</tissue>
    </source>
</reference>
<accession>A0ABY7EBM6</accession>
<dbReference type="Proteomes" id="UP001164746">
    <property type="component" value="Chromosome 5"/>
</dbReference>
<evidence type="ECO:0000256" key="11">
    <source>
        <dbReference type="SAM" id="Phobius"/>
    </source>
</evidence>
<feature type="transmembrane region" description="Helical" evidence="11">
    <location>
        <begin position="313"/>
        <end position="330"/>
    </location>
</feature>
<dbReference type="EMBL" id="CP111016">
    <property type="protein sequence ID" value="WAR04556.1"/>
    <property type="molecule type" value="Genomic_DNA"/>
</dbReference>
<dbReference type="PANTHER" id="PTHR11537:SF254">
    <property type="entry name" value="POTASSIUM VOLTAGE-GATED CHANNEL PROTEIN SHAB"/>
    <property type="match status" value="1"/>
</dbReference>
<dbReference type="InterPro" id="IPR000210">
    <property type="entry name" value="BTB/POZ_dom"/>
</dbReference>
<evidence type="ECO:0000256" key="1">
    <source>
        <dbReference type="ARBA" id="ARBA00004141"/>
    </source>
</evidence>
<dbReference type="InterPro" id="IPR003968">
    <property type="entry name" value="K_chnl_volt-dep_Kv"/>
</dbReference>
<evidence type="ECO:0000256" key="3">
    <source>
        <dbReference type="ARBA" id="ARBA00022538"/>
    </source>
</evidence>
<dbReference type="CDD" id="cd18317">
    <property type="entry name" value="BTB_POZ_Kv"/>
    <property type="match status" value="1"/>
</dbReference>
<dbReference type="InterPro" id="IPR005821">
    <property type="entry name" value="Ion_trans_dom"/>
</dbReference>
<keyword evidence="3" id="KW-0633">Potassium transport</keyword>
<dbReference type="PRINTS" id="PR01491">
    <property type="entry name" value="KVCHANNEL"/>
</dbReference>
<keyword evidence="10" id="KW-0407">Ion channel</keyword>